<sequence length="277" mass="32373">MWQLQLNLKAVSNMMTDKCVLLQFLLMRKGGREVILQVFHDSLEPGRQSSLSVLGGMFDQISHAYKTMLSPEASSKKYEVSISQKDIYTQVFVPFVDRKDMQYKFLVAVAVEYIRSLNKLAIMVEHFLLEMIMNLLIENKCYYQLHQFLQYHVISDSKPLAFLLLSRELVYPPATQLAMDMFKRLQTADSEIIDILLTRGQILTALRFIKSTDKVDTVSARQFLEAAANEDNKSLFYTVFTFFVARNMRLRRRPEFPQDEHCQPHEALFKRWFGDKT</sequence>
<dbReference type="GO" id="GO:0010506">
    <property type="term" value="P:regulation of autophagy"/>
    <property type="evidence" value="ECO:0007669"/>
    <property type="project" value="InterPro"/>
</dbReference>
<comment type="caution">
    <text evidence="2">The sequence shown here is derived from an EMBL/GenBank/DDBJ whole genome shotgun (WGS) entry which is preliminary data.</text>
</comment>
<dbReference type="EMBL" id="CASHTH010001905">
    <property type="protein sequence ID" value="CAI8021549.1"/>
    <property type="molecule type" value="Genomic_DNA"/>
</dbReference>
<dbReference type="PANTHER" id="PTHR12897">
    <property type="entry name" value="COLON CANCER-ASSOCIATED PROTEIN MIC1"/>
    <property type="match status" value="1"/>
</dbReference>
<evidence type="ECO:0000259" key="1">
    <source>
        <dbReference type="Pfam" id="PF07035"/>
    </source>
</evidence>
<protein>
    <submittedName>
        <fullName evidence="2">Regulator of MON1-CCZ1 complex</fullName>
    </submittedName>
</protein>
<dbReference type="Proteomes" id="UP001174909">
    <property type="component" value="Unassembled WGS sequence"/>
</dbReference>
<name>A0AA35WIE2_GEOBA</name>
<dbReference type="InterPro" id="IPR009755">
    <property type="entry name" value="RMC1_C"/>
</dbReference>
<dbReference type="PANTHER" id="PTHR12897:SF4">
    <property type="entry name" value="REGULATOR OF MON1-CCZ1 COMPLEX"/>
    <property type="match status" value="1"/>
</dbReference>
<evidence type="ECO:0000313" key="2">
    <source>
        <dbReference type="EMBL" id="CAI8021549.1"/>
    </source>
</evidence>
<dbReference type="GO" id="GO:0035658">
    <property type="term" value="C:Mon1-Ccz1 complex"/>
    <property type="evidence" value="ECO:0007669"/>
    <property type="project" value="InterPro"/>
</dbReference>
<gene>
    <name evidence="2" type="ORF">GBAR_LOCUS12762</name>
</gene>
<feature type="domain" description="Mic1" evidence="1">
    <location>
        <begin position="28"/>
        <end position="258"/>
    </location>
</feature>
<reference evidence="2" key="1">
    <citation type="submission" date="2023-03" db="EMBL/GenBank/DDBJ databases">
        <authorList>
            <person name="Steffen K."/>
            <person name="Cardenas P."/>
        </authorList>
    </citation>
    <scope>NUCLEOTIDE SEQUENCE</scope>
</reference>
<keyword evidence="3" id="KW-1185">Reference proteome</keyword>
<dbReference type="Pfam" id="PF07035">
    <property type="entry name" value="RMC1_C"/>
    <property type="match status" value="1"/>
</dbReference>
<dbReference type="InterPro" id="IPR040371">
    <property type="entry name" value="RMC1"/>
</dbReference>
<dbReference type="AlphaFoldDB" id="A0AA35WIE2"/>
<evidence type="ECO:0000313" key="3">
    <source>
        <dbReference type="Proteomes" id="UP001174909"/>
    </source>
</evidence>
<proteinExistence type="predicted"/>
<dbReference type="GO" id="GO:0005765">
    <property type="term" value="C:lysosomal membrane"/>
    <property type="evidence" value="ECO:0007669"/>
    <property type="project" value="TreeGrafter"/>
</dbReference>
<accession>A0AA35WIE2</accession>
<organism evidence="2 3">
    <name type="scientific">Geodia barretti</name>
    <name type="common">Barrett's horny sponge</name>
    <dbReference type="NCBI Taxonomy" id="519541"/>
    <lineage>
        <taxon>Eukaryota</taxon>
        <taxon>Metazoa</taxon>
        <taxon>Porifera</taxon>
        <taxon>Demospongiae</taxon>
        <taxon>Heteroscleromorpha</taxon>
        <taxon>Tetractinellida</taxon>
        <taxon>Astrophorina</taxon>
        <taxon>Geodiidae</taxon>
        <taxon>Geodia</taxon>
    </lineage>
</organism>
<dbReference type="GO" id="GO:0031902">
    <property type="term" value="C:late endosome membrane"/>
    <property type="evidence" value="ECO:0007669"/>
    <property type="project" value="TreeGrafter"/>
</dbReference>